<organism evidence="1 2">
    <name type="scientific">Calothrix parasitica NIES-267</name>
    <dbReference type="NCBI Taxonomy" id="1973488"/>
    <lineage>
        <taxon>Bacteria</taxon>
        <taxon>Bacillati</taxon>
        <taxon>Cyanobacteriota</taxon>
        <taxon>Cyanophyceae</taxon>
        <taxon>Nostocales</taxon>
        <taxon>Calotrichaceae</taxon>
        <taxon>Calothrix</taxon>
    </lineage>
</organism>
<dbReference type="InterPro" id="IPR005361">
    <property type="entry name" value="UPF0158"/>
</dbReference>
<name>A0A1Z4LRG0_9CYAN</name>
<protein>
    <submittedName>
        <fullName evidence="1">Uncharacterized protein</fullName>
    </submittedName>
</protein>
<sequence>MQLPIKIDELKEAVIRNSKNNECVYYLDTSTGKIIIETREGDPMDIDGKFLYLDGYLIEEYPDKKRFIRLSSNESGNDHHDMQAFISTIHSRWLRNKLEKTIDSYKAFQRVQKILQQETQKYQWSNFRNKQLERSVLQWLKSNGIEIGE</sequence>
<dbReference type="EMBL" id="AP018227">
    <property type="protein sequence ID" value="BAY83754.1"/>
    <property type="molecule type" value="Genomic_DNA"/>
</dbReference>
<evidence type="ECO:0000313" key="2">
    <source>
        <dbReference type="Proteomes" id="UP000218418"/>
    </source>
</evidence>
<dbReference type="OrthoDB" id="48384at2"/>
<dbReference type="Proteomes" id="UP000218418">
    <property type="component" value="Chromosome"/>
</dbReference>
<dbReference type="AlphaFoldDB" id="A0A1Z4LRG0"/>
<accession>A0A1Z4LRG0</accession>
<proteinExistence type="predicted"/>
<evidence type="ECO:0000313" key="1">
    <source>
        <dbReference type="EMBL" id="BAY83754.1"/>
    </source>
</evidence>
<gene>
    <name evidence="1" type="ORF">NIES267_32450</name>
</gene>
<reference evidence="1 2" key="1">
    <citation type="submission" date="2017-06" db="EMBL/GenBank/DDBJ databases">
        <title>Genome sequencing of cyanobaciteial culture collection at National Institute for Environmental Studies (NIES).</title>
        <authorList>
            <person name="Hirose Y."/>
            <person name="Shimura Y."/>
            <person name="Fujisawa T."/>
            <person name="Nakamura Y."/>
            <person name="Kawachi M."/>
        </authorList>
    </citation>
    <scope>NUCLEOTIDE SEQUENCE [LARGE SCALE GENOMIC DNA]</scope>
    <source>
        <strain evidence="1 2">NIES-267</strain>
    </source>
</reference>
<dbReference type="Pfam" id="PF03682">
    <property type="entry name" value="UPF0158"/>
    <property type="match status" value="1"/>
</dbReference>
<keyword evidence="2" id="KW-1185">Reference proteome</keyword>